<evidence type="ECO:0000313" key="3">
    <source>
        <dbReference type="Proteomes" id="UP000243579"/>
    </source>
</evidence>
<dbReference type="Proteomes" id="UP000243579">
    <property type="component" value="Unassembled WGS sequence"/>
</dbReference>
<keyword evidence="3" id="KW-1185">Reference proteome</keyword>
<reference evidence="2 3" key="1">
    <citation type="journal article" date="2014" name="Genome Biol. Evol.">
        <title>The secreted proteins of Achlya hypogyna and Thraustotheca clavata identify the ancestral oomycete secretome and reveal gene acquisitions by horizontal gene transfer.</title>
        <authorList>
            <person name="Misner I."/>
            <person name="Blouin N."/>
            <person name="Leonard G."/>
            <person name="Richards T.A."/>
            <person name="Lane C.E."/>
        </authorList>
    </citation>
    <scope>NUCLEOTIDE SEQUENCE [LARGE SCALE GENOMIC DNA]</scope>
    <source>
        <strain evidence="2 3">ATCC 48635</strain>
    </source>
</reference>
<dbReference type="AlphaFoldDB" id="A0A1V9ZNA8"/>
<dbReference type="EMBL" id="JNBR01000059">
    <property type="protein sequence ID" value="OQR99472.1"/>
    <property type="molecule type" value="Genomic_DNA"/>
</dbReference>
<proteinExistence type="predicted"/>
<sequence length="281" mass="32481">MVERRDLHCVPAFPLRVAPQPHRQSDAALGRLFPPVEFHHFGYVELETVKPNVLEPEGNDQHLVMLNGCSQFITNDTIKALWLKSSNIRVMKTFWVAWLRYEDSSASVLNSLAVKPPYTSVIRYCAYKKDIFGYFKTDCEGSSVYVAYYNARVKRNLKIDETVRNGAGCATVLIEKYERIYEETGVGNYYDAEPKATRTHVSNAVRPEHLQTYLRQESRYQRWDDFVGLLIDTFDAYVKFDQTKQTDCADKDVVAESGMKKHTQKKHERDQGEAQARMFEV</sequence>
<name>A0A1V9ZNA8_ACHHY</name>
<feature type="region of interest" description="Disordered" evidence="1">
    <location>
        <begin position="258"/>
        <end position="281"/>
    </location>
</feature>
<gene>
    <name evidence="2" type="ORF">ACHHYP_06021</name>
</gene>
<evidence type="ECO:0000313" key="2">
    <source>
        <dbReference type="EMBL" id="OQR99472.1"/>
    </source>
</evidence>
<comment type="caution">
    <text evidence="2">The sequence shown here is derived from an EMBL/GenBank/DDBJ whole genome shotgun (WGS) entry which is preliminary data.</text>
</comment>
<protein>
    <submittedName>
        <fullName evidence="2">Uncharacterized protein</fullName>
    </submittedName>
</protein>
<dbReference type="OrthoDB" id="86554at2759"/>
<accession>A0A1V9ZNA8</accession>
<evidence type="ECO:0000256" key="1">
    <source>
        <dbReference type="SAM" id="MobiDB-lite"/>
    </source>
</evidence>
<organism evidence="2 3">
    <name type="scientific">Achlya hypogyna</name>
    <name type="common">Oomycete</name>
    <name type="synonym">Protoachlya hypogyna</name>
    <dbReference type="NCBI Taxonomy" id="1202772"/>
    <lineage>
        <taxon>Eukaryota</taxon>
        <taxon>Sar</taxon>
        <taxon>Stramenopiles</taxon>
        <taxon>Oomycota</taxon>
        <taxon>Saprolegniomycetes</taxon>
        <taxon>Saprolegniales</taxon>
        <taxon>Achlyaceae</taxon>
        <taxon>Achlya</taxon>
    </lineage>
</organism>